<evidence type="ECO:0000313" key="3">
    <source>
        <dbReference type="Proteomes" id="UP001308776"/>
    </source>
</evidence>
<proteinExistence type="predicted"/>
<evidence type="ECO:0000256" key="1">
    <source>
        <dbReference type="SAM" id="MobiDB-lite"/>
    </source>
</evidence>
<dbReference type="RefSeq" id="WP_369576222.1">
    <property type="nucleotide sequence ID" value="NZ_CP151687.1"/>
</dbReference>
<sequence length="178" mass="20628">MSASIYNGFSVDTDSAMRLMEIINNVRPYIKTEGQKMLNNFLRETGTTDDPFKGWTAWSTLRAETVDKGLRAPGVDTDFQLVFFPDGDRFLGIAFTEHHRWFRHWLRQTAVSEYRYWNSADKPSSVSRKEWERRAEAWDRVLGMEPPSTRGFVIDLHEIGGPFPQHKADQKRKQKGAS</sequence>
<name>A0ABU6FMZ8_9PROT</name>
<dbReference type="EMBL" id="JAQGFR010000116">
    <property type="protein sequence ID" value="MEB8513409.1"/>
    <property type="molecule type" value="Genomic_DNA"/>
</dbReference>
<feature type="region of interest" description="Disordered" evidence="1">
    <location>
        <begin position="159"/>
        <end position="178"/>
    </location>
</feature>
<evidence type="ECO:0000313" key="2">
    <source>
        <dbReference type="EMBL" id="MEB8513409.1"/>
    </source>
</evidence>
<protein>
    <submittedName>
        <fullName evidence="2">Uncharacterized protein</fullName>
    </submittedName>
</protein>
<reference evidence="2 3" key="1">
    <citation type="submission" date="2022-11" db="EMBL/GenBank/DDBJ databases">
        <title>Comparative genomics analysis of Acidithiobacillus ferriphilus.</title>
        <authorList>
            <person name="Ma L."/>
        </authorList>
    </citation>
    <scope>NUCLEOTIDE SEQUENCE [LARGE SCALE GENOMIC DNA]</scope>
    <source>
        <strain evidence="2 3">DY15</strain>
    </source>
</reference>
<feature type="compositionally biased region" description="Basic residues" evidence="1">
    <location>
        <begin position="169"/>
        <end position="178"/>
    </location>
</feature>
<accession>A0ABU6FMZ8</accession>
<organism evidence="2 3">
    <name type="scientific">Acidithiobacillus ferriphilus</name>
    <dbReference type="NCBI Taxonomy" id="1689834"/>
    <lineage>
        <taxon>Bacteria</taxon>
        <taxon>Pseudomonadati</taxon>
        <taxon>Pseudomonadota</taxon>
        <taxon>Acidithiobacillia</taxon>
        <taxon>Acidithiobacillales</taxon>
        <taxon>Acidithiobacillaceae</taxon>
        <taxon>Acidithiobacillus</taxon>
    </lineage>
</organism>
<gene>
    <name evidence="2" type="ORF">OW717_05080</name>
</gene>
<comment type="caution">
    <text evidence="2">The sequence shown here is derived from an EMBL/GenBank/DDBJ whole genome shotgun (WGS) entry which is preliminary data.</text>
</comment>
<dbReference type="Proteomes" id="UP001308776">
    <property type="component" value="Unassembled WGS sequence"/>
</dbReference>
<keyword evidence="3" id="KW-1185">Reference proteome</keyword>